<dbReference type="RefSeq" id="WP_153239686.1">
    <property type="nucleotide sequence ID" value="NZ_CP036422.1"/>
</dbReference>
<keyword evidence="1" id="KW-0472">Membrane</keyword>
<keyword evidence="1" id="KW-1133">Transmembrane helix</keyword>
<dbReference type="EMBL" id="CP036422">
    <property type="protein sequence ID" value="QFU76544.1"/>
    <property type="molecule type" value="Genomic_DNA"/>
</dbReference>
<dbReference type="KEGG" id="halc:EY643_13235"/>
<keyword evidence="3" id="KW-1185">Reference proteome</keyword>
<dbReference type="Proteomes" id="UP000326287">
    <property type="component" value="Chromosome"/>
</dbReference>
<feature type="transmembrane region" description="Helical" evidence="1">
    <location>
        <begin position="20"/>
        <end position="40"/>
    </location>
</feature>
<dbReference type="AlphaFoldDB" id="A0A5P9NMQ5"/>
<keyword evidence="1" id="KW-0812">Transmembrane</keyword>
<dbReference type="OrthoDB" id="5295180at2"/>
<evidence type="ECO:0008006" key="4">
    <source>
        <dbReference type="Google" id="ProtNLM"/>
    </source>
</evidence>
<reference evidence="2 3" key="1">
    <citation type="submission" date="2019-02" db="EMBL/GenBank/DDBJ databases">
        <authorList>
            <person name="Li S.-H."/>
        </authorList>
    </citation>
    <scope>NUCLEOTIDE SEQUENCE [LARGE SCALE GENOMIC DNA]</scope>
    <source>
        <strain evidence="2 3">IMCC14385</strain>
    </source>
</reference>
<evidence type="ECO:0000256" key="1">
    <source>
        <dbReference type="SAM" id="Phobius"/>
    </source>
</evidence>
<accession>A0A5P9NMQ5</accession>
<protein>
    <recommendedName>
        <fullName evidence="4">Nitrogen fixation protein FixH</fullName>
    </recommendedName>
</protein>
<organism evidence="2 3">
    <name type="scientific">Halioglobus maricola</name>
    <dbReference type="NCBI Taxonomy" id="2601894"/>
    <lineage>
        <taxon>Bacteria</taxon>
        <taxon>Pseudomonadati</taxon>
        <taxon>Pseudomonadota</taxon>
        <taxon>Gammaproteobacteria</taxon>
        <taxon>Cellvibrionales</taxon>
        <taxon>Halieaceae</taxon>
        <taxon>Halioglobus</taxon>
    </lineage>
</organism>
<gene>
    <name evidence="2" type="ORF">EY643_13235</name>
</gene>
<dbReference type="Pfam" id="PF05751">
    <property type="entry name" value="FixH"/>
    <property type="match status" value="1"/>
</dbReference>
<name>A0A5P9NMQ5_9GAMM</name>
<sequence length="165" mass="18444">MNKQLPREDSQPWYKQFWPWFLFSLPAVVVVAGINMVFVAHEGADDLVVDEYYKNGLAINRKLEKLERAKELRIGAALAINGSDIVIVTSGEVDQNQLRLALSHPLESNRDFELMLVQSVPGEYRGRLPAEIAPRWHWALINDGEPAWRLDGSITAADFGTGTGG</sequence>
<proteinExistence type="predicted"/>
<dbReference type="InterPro" id="IPR008620">
    <property type="entry name" value="FixH"/>
</dbReference>
<evidence type="ECO:0000313" key="2">
    <source>
        <dbReference type="EMBL" id="QFU76544.1"/>
    </source>
</evidence>
<evidence type="ECO:0000313" key="3">
    <source>
        <dbReference type="Proteomes" id="UP000326287"/>
    </source>
</evidence>